<evidence type="ECO:0000313" key="6">
    <source>
        <dbReference type="EMBL" id="EDS75077.1"/>
    </source>
</evidence>
<evidence type="ECO:0000313" key="7">
    <source>
        <dbReference type="Proteomes" id="UP000004910"/>
    </source>
</evidence>
<keyword evidence="2" id="KW-0805">Transcription regulation</keyword>
<dbReference type="PANTHER" id="PTHR30126:SF64">
    <property type="entry name" value="HTH-TYPE TRANSCRIPTIONAL REGULATOR CITR"/>
    <property type="match status" value="1"/>
</dbReference>
<dbReference type="GO" id="GO:0000976">
    <property type="term" value="F:transcription cis-regulatory region binding"/>
    <property type="evidence" value="ECO:0007669"/>
    <property type="project" value="TreeGrafter"/>
</dbReference>
<name>B1C122_9FIRM</name>
<dbReference type="Pfam" id="PF03466">
    <property type="entry name" value="LysR_substrate"/>
    <property type="match status" value="1"/>
</dbReference>
<evidence type="ECO:0000256" key="1">
    <source>
        <dbReference type="ARBA" id="ARBA00009437"/>
    </source>
</evidence>
<evidence type="ECO:0000256" key="3">
    <source>
        <dbReference type="ARBA" id="ARBA00023125"/>
    </source>
</evidence>
<comment type="similarity">
    <text evidence="1">Belongs to the LysR transcriptional regulatory family.</text>
</comment>
<dbReference type="PRINTS" id="PR00039">
    <property type="entry name" value="HTHLYSR"/>
</dbReference>
<gene>
    <name evidence="6" type="ORF">CLOSPI_00903</name>
</gene>
<protein>
    <submittedName>
        <fullName evidence="6">LysR substrate binding domain protein</fullName>
    </submittedName>
</protein>
<reference evidence="6" key="2">
    <citation type="submission" date="2014-06" db="EMBL/GenBank/DDBJ databases">
        <title>Draft genome sequence of Clostridium spiroforme (DSM 1552).</title>
        <authorList>
            <person name="Sudarsanam P."/>
            <person name="Ley R."/>
            <person name="Guruge J."/>
            <person name="Turnbaugh P.J."/>
            <person name="Mahowald M."/>
            <person name="Liep D."/>
            <person name="Gordon J."/>
        </authorList>
    </citation>
    <scope>NUCLEOTIDE SEQUENCE</scope>
    <source>
        <strain evidence="6">DSM 1552</strain>
    </source>
</reference>
<dbReference type="InterPro" id="IPR036390">
    <property type="entry name" value="WH_DNA-bd_sf"/>
</dbReference>
<accession>B1C122</accession>
<dbReference type="SUPFAM" id="SSF46785">
    <property type="entry name" value="Winged helix' DNA-binding domain"/>
    <property type="match status" value="1"/>
</dbReference>
<dbReference type="Pfam" id="PF00126">
    <property type="entry name" value="HTH_1"/>
    <property type="match status" value="1"/>
</dbReference>
<dbReference type="InterPro" id="IPR000847">
    <property type="entry name" value="LysR_HTH_N"/>
</dbReference>
<keyword evidence="4" id="KW-0804">Transcription</keyword>
<dbReference type="PROSITE" id="PS50931">
    <property type="entry name" value="HTH_LYSR"/>
    <property type="match status" value="1"/>
</dbReference>
<dbReference type="Proteomes" id="UP000004910">
    <property type="component" value="Unassembled WGS sequence"/>
</dbReference>
<evidence type="ECO:0000256" key="4">
    <source>
        <dbReference type="ARBA" id="ARBA00023163"/>
    </source>
</evidence>
<dbReference type="Gene3D" id="1.10.10.10">
    <property type="entry name" value="Winged helix-like DNA-binding domain superfamily/Winged helix DNA-binding domain"/>
    <property type="match status" value="1"/>
</dbReference>
<dbReference type="PANTHER" id="PTHR30126">
    <property type="entry name" value="HTH-TYPE TRANSCRIPTIONAL REGULATOR"/>
    <property type="match status" value="1"/>
</dbReference>
<comment type="caution">
    <text evidence="6">The sequence shown here is derived from an EMBL/GenBank/DDBJ whole genome shotgun (WGS) entry which is preliminary data.</text>
</comment>
<evidence type="ECO:0000259" key="5">
    <source>
        <dbReference type="PROSITE" id="PS50931"/>
    </source>
</evidence>
<evidence type="ECO:0000256" key="2">
    <source>
        <dbReference type="ARBA" id="ARBA00023015"/>
    </source>
</evidence>
<dbReference type="InterPro" id="IPR005119">
    <property type="entry name" value="LysR_subst-bd"/>
</dbReference>
<sequence length="299" mass="35223">MIDKGDTMLDFRIDTFLTVCKFMNFTKASQFLNITQPAVSNHIHYLEEYYNVKLFYFHGKKMQLTKEGQILLEYATTLKHDDIFLKKRFNDMKEKHELIFGATLTVGEYIMPNIIDGLLSDESNTVIKMKVANTKELLNYINEGAIDFALVEGYFNKFEYDFLHYCQERYVCVASNDFKLDHVDDISELFKYNLIIREVGSGSREIIERYLGDRNLNVNDFANLIEISNINTIKQLIKNNHGVSFIYKIAVEKELESGLLKEIDIAGLSIEHDINFVWRKNSVFIDYYRQLFKLFFEYR</sequence>
<organism evidence="6 7">
    <name type="scientific">Thomasclavelia spiroformis DSM 1552</name>
    <dbReference type="NCBI Taxonomy" id="428126"/>
    <lineage>
        <taxon>Bacteria</taxon>
        <taxon>Bacillati</taxon>
        <taxon>Bacillota</taxon>
        <taxon>Erysipelotrichia</taxon>
        <taxon>Erysipelotrichales</taxon>
        <taxon>Coprobacillaceae</taxon>
        <taxon>Thomasclavelia</taxon>
    </lineage>
</organism>
<keyword evidence="7" id="KW-1185">Reference proteome</keyword>
<proteinExistence type="inferred from homology"/>
<dbReference type="InterPro" id="IPR036388">
    <property type="entry name" value="WH-like_DNA-bd_sf"/>
</dbReference>
<dbReference type="STRING" id="428126.CLOSPI_00903"/>
<dbReference type="AlphaFoldDB" id="B1C122"/>
<dbReference type="EMBL" id="ABIK02000007">
    <property type="protein sequence ID" value="EDS75077.1"/>
    <property type="molecule type" value="Genomic_DNA"/>
</dbReference>
<dbReference type="eggNOG" id="COG0583">
    <property type="taxonomic scope" value="Bacteria"/>
</dbReference>
<keyword evidence="3" id="KW-0238">DNA-binding</keyword>
<dbReference type="GO" id="GO:0003700">
    <property type="term" value="F:DNA-binding transcription factor activity"/>
    <property type="evidence" value="ECO:0007669"/>
    <property type="project" value="InterPro"/>
</dbReference>
<dbReference type="Gene3D" id="3.40.190.10">
    <property type="entry name" value="Periplasmic binding protein-like II"/>
    <property type="match status" value="2"/>
</dbReference>
<feature type="domain" description="HTH lysR-type" evidence="5">
    <location>
        <begin position="15"/>
        <end position="65"/>
    </location>
</feature>
<dbReference type="SUPFAM" id="SSF53850">
    <property type="entry name" value="Periplasmic binding protein-like II"/>
    <property type="match status" value="1"/>
</dbReference>
<dbReference type="HOGENOM" id="CLU_039613_6_1_9"/>
<reference evidence="6" key="1">
    <citation type="submission" date="2008-02" db="EMBL/GenBank/DDBJ databases">
        <authorList>
            <person name="Fulton L."/>
            <person name="Clifton S."/>
            <person name="Fulton B."/>
            <person name="Xu J."/>
            <person name="Minx P."/>
            <person name="Pepin K.H."/>
            <person name="Johnson M."/>
            <person name="Thiruvilangam P."/>
            <person name="Bhonagiri V."/>
            <person name="Nash W.E."/>
            <person name="Mardis E.R."/>
            <person name="Wilson R.K."/>
        </authorList>
    </citation>
    <scope>NUCLEOTIDE SEQUENCE [LARGE SCALE GENOMIC DNA]</scope>
    <source>
        <strain evidence="6">DSM 1552</strain>
    </source>
</reference>